<evidence type="ECO:0000313" key="3">
    <source>
        <dbReference type="Proteomes" id="UP000229055"/>
    </source>
</evidence>
<dbReference type="GO" id="GO:0005829">
    <property type="term" value="C:cytosol"/>
    <property type="evidence" value="ECO:0007669"/>
    <property type="project" value="TreeGrafter"/>
</dbReference>
<dbReference type="PANTHER" id="PTHR41286">
    <property type="entry name" value="HNH NUCLEASE YAJD-RELATED"/>
    <property type="match status" value="1"/>
</dbReference>
<keyword evidence="2" id="KW-0378">Hydrolase</keyword>
<name>A0A2D3TE16_9ENTR</name>
<gene>
    <name evidence="2" type="ORF">BJP43_07150</name>
</gene>
<sequence>MQKKQLYNFRWDKARRAFLARNPLCAMCQANNFINPATVVDHIIPHRLRFAQTTEEVTAAQKRFWDEYNWQPLCVQHHNTTKQRMEKGNKGYGCDENGMPSDPDSHWYQGKK</sequence>
<dbReference type="AlphaFoldDB" id="A0A2D3TE16"/>
<dbReference type="Proteomes" id="UP000229055">
    <property type="component" value="Chromosome"/>
</dbReference>
<evidence type="ECO:0000313" key="2">
    <source>
        <dbReference type="EMBL" id="ATW34070.1"/>
    </source>
</evidence>
<proteinExistence type="predicted"/>
<keyword evidence="2" id="KW-0255">Endonuclease</keyword>
<keyword evidence="2" id="KW-0540">Nuclease</keyword>
<dbReference type="EMBL" id="CP017613">
    <property type="protein sequence ID" value="ATW34070.1"/>
    <property type="molecule type" value="Genomic_DNA"/>
</dbReference>
<dbReference type="RefSeq" id="WP_100096708.1">
    <property type="nucleotide sequence ID" value="NZ_CP017613.1"/>
</dbReference>
<organism evidence="2 3">
    <name type="scientific">Candidatus Williamhamiltonella defendens</name>
    <dbReference type="NCBI Taxonomy" id="138072"/>
    <lineage>
        <taxon>Bacteria</taxon>
        <taxon>Pseudomonadati</taxon>
        <taxon>Pseudomonadota</taxon>
        <taxon>Gammaproteobacteria</taxon>
        <taxon>Enterobacterales</taxon>
        <taxon>Enterobacteriaceae</taxon>
        <taxon>aphid secondary symbionts</taxon>
        <taxon>Candidatus Williamhamiltonella</taxon>
    </lineage>
</organism>
<reference evidence="3" key="2">
    <citation type="submission" date="2017-11" db="EMBL/GenBank/DDBJ databases">
        <title>PacBio sequencing of new strain of the secondary endosymbiont Candidatus Hamiltonella defensa.</title>
        <authorList>
            <person name="Strand M.R."/>
            <person name="Oliver K."/>
        </authorList>
    </citation>
    <scope>NUCLEOTIDE SEQUENCE [LARGE SCALE GENOMIC DNA]</scope>
    <source>
        <strain evidence="3">ZA17</strain>
    </source>
</reference>
<evidence type="ECO:0000256" key="1">
    <source>
        <dbReference type="SAM" id="MobiDB-lite"/>
    </source>
</evidence>
<accession>A0A2D3TE16</accession>
<dbReference type="CDD" id="cd00085">
    <property type="entry name" value="HNHc"/>
    <property type="match status" value="1"/>
</dbReference>
<dbReference type="InterPro" id="IPR003615">
    <property type="entry name" value="HNH_nuc"/>
</dbReference>
<protein>
    <submittedName>
        <fullName evidence="2">HNH endonuclease</fullName>
    </submittedName>
</protein>
<feature type="region of interest" description="Disordered" evidence="1">
    <location>
        <begin position="80"/>
        <end position="112"/>
    </location>
</feature>
<reference evidence="3" key="1">
    <citation type="submission" date="2016-10" db="EMBL/GenBank/DDBJ databases">
        <authorList>
            <person name="Chevignon G."/>
        </authorList>
    </citation>
    <scope>NUCLEOTIDE SEQUENCE [LARGE SCALE GENOMIC DNA]</scope>
    <source>
        <strain evidence="3">ZA17</strain>
    </source>
</reference>
<dbReference type="GO" id="GO:0004519">
    <property type="term" value="F:endonuclease activity"/>
    <property type="evidence" value="ECO:0007669"/>
    <property type="project" value="UniProtKB-KW"/>
</dbReference>
<dbReference type="PANTHER" id="PTHR41286:SF1">
    <property type="entry name" value="HNH NUCLEASE YAJD-RELATED"/>
    <property type="match status" value="1"/>
</dbReference>
<dbReference type="Gene3D" id="1.10.30.50">
    <property type="match status" value="1"/>
</dbReference>